<dbReference type="CDD" id="cd00090">
    <property type="entry name" value="HTH_ARSR"/>
    <property type="match status" value="1"/>
</dbReference>
<evidence type="ECO:0000313" key="2">
    <source>
        <dbReference type="Proteomes" id="UP000327532"/>
    </source>
</evidence>
<dbReference type="RefSeq" id="YP_010104378.1">
    <property type="nucleotide sequence ID" value="NC_055817.1"/>
</dbReference>
<dbReference type="Proteomes" id="UP000327532">
    <property type="component" value="Segment"/>
</dbReference>
<dbReference type="KEGG" id="vg:65122323"/>
<reference evidence="1 2" key="1">
    <citation type="submission" date="2019-08" db="EMBL/GenBank/DDBJ databases">
        <authorList>
            <person name="Pratt D."/>
            <person name="Casey M."/>
            <person name="Delaney K."/>
            <person name="Garza G."/>
            <person name="Hunt M."/>
            <person name="Riley S."/>
            <person name="Reid J."/>
            <person name="Ettinger A.-S.H."/>
            <person name="Ettinger W.F."/>
            <person name="Fay M."/>
            <person name="Mckenzie S.K."/>
            <person name="Anders K.R."/>
            <person name="Garlena R.A."/>
            <person name="Russell D.A."/>
            <person name="Pope W.H."/>
            <person name="Jacobs-Sera D."/>
            <person name="Hatfull G.F."/>
        </authorList>
    </citation>
    <scope>NUCLEOTIDE SEQUENCE [LARGE SCALE GENOMIC DNA]</scope>
</reference>
<organism evidence="1 2">
    <name type="scientific">Mycobacterium phage Jeeves</name>
    <dbReference type="NCBI Taxonomy" id="2652402"/>
    <lineage>
        <taxon>Viruses</taxon>
        <taxon>Duplodnaviria</taxon>
        <taxon>Heunggongvirae</taxon>
        <taxon>Uroviricota</taxon>
        <taxon>Caudoviricetes</taxon>
        <taxon>Luchadorvirus</taxon>
        <taxon>Luchadorvirus jeeves</taxon>
        <taxon>Lucadorvirus jeeves</taxon>
    </lineage>
</organism>
<dbReference type="SUPFAM" id="SSF46785">
    <property type="entry name" value="Winged helix' DNA-binding domain"/>
    <property type="match status" value="1"/>
</dbReference>
<keyword evidence="2" id="KW-1185">Reference proteome</keyword>
<evidence type="ECO:0000313" key="1">
    <source>
        <dbReference type="EMBL" id="QFG04543.1"/>
    </source>
</evidence>
<dbReference type="InterPro" id="IPR036388">
    <property type="entry name" value="WH-like_DNA-bd_sf"/>
</dbReference>
<name>A0A5J6T304_9CAUD</name>
<dbReference type="InterPro" id="IPR011991">
    <property type="entry name" value="ArsR-like_HTH"/>
</dbReference>
<dbReference type="GeneID" id="65122323"/>
<gene>
    <name evidence="1" type="primary">68</name>
    <name evidence="1" type="ORF">SEA_JEEVES_68</name>
</gene>
<protein>
    <submittedName>
        <fullName evidence="1">Helix-turn-helix DNA binding domain protein</fullName>
    </submittedName>
</protein>
<dbReference type="EMBL" id="MN310541">
    <property type="protein sequence ID" value="QFG04543.1"/>
    <property type="molecule type" value="Genomic_DNA"/>
</dbReference>
<sequence>MTQSTSREAYSALGPVLGERQREVLHILQYSPIALCGWDIANKLGVPPNYVSPRIKELVDQGLVSESHRAVYRPTNRKAIYWQAIV</sequence>
<dbReference type="Gene3D" id="1.10.10.10">
    <property type="entry name" value="Winged helix-like DNA-binding domain superfamily/Winged helix DNA-binding domain"/>
    <property type="match status" value="1"/>
</dbReference>
<accession>A0A5J6T304</accession>
<proteinExistence type="predicted"/>
<dbReference type="InterPro" id="IPR036390">
    <property type="entry name" value="WH_DNA-bd_sf"/>
</dbReference>